<feature type="compositionally biased region" description="Low complexity" evidence="1">
    <location>
        <begin position="327"/>
        <end position="341"/>
    </location>
</feature>
<reference evidence="3 4" key="1">
    <citation type="submission" date="2021-05" db="EMBL/GenBank/DDBJ databases">
        <title>Genome Assembly of Synthetic Allotetraploid Brassica napus Reveals Homoeologous Exchanges between Subgenomes.</title>
        <authorList>
            <person name="Davis J.T."/>
        </authorList>
    </citation>
    <scope>NUCLEOTIDE SEQUENCE [LARGE SCALE GENOMIC DNA]</scope>
    <source>
        <strain evidence="4">cv. Da-Ae</strain>
        <tissue evidence="3">Seedling</tissue>
    </source>
</reference>
<accession>A0ABQ7Z073</accession>
<evidence type="ECO:0000256" key="1">
    <source>
        <dbReference type="SAM" id="MobiDB-lite"/>
    </source>
</evidence>
<gene>
    <name evidence="3" type="ORF">HID58_070935</name>
</gene>
<organism evidence="3 4">
    <name type="scientific">Brassica napus</name>
    <name type="common">Rape</name>
    <dbReference type="NCBI Taxonomy" id="3708"/>
    <lineage>
        <taxon>Eukaryota</taxon>
        <taxon>Viridiplantae</taxon>
        <taxon>Streptophyta</taxon>
        <taxon>Embryophyta</taxon>
        <taxon>Tracheophyta</taxon>
        <taxon>Spermatophyta</taxon>
        <taxon>Magnoliopsida</taxon>
        <taxon>eudicotyledons</taxon>
        <taxon>Gunneridae</taxon>
        <taxon>Pentapetalae</taxon>
        <taxon>rosids</taxon>
        <taxon>malvids</taxon>
        <taxon>Brassicales</taxon>
        <taxon>Brassicaceae</taxon>
        <taxon>Brassiceae</taxon>
        <taxon>Brassica</taxon>
    </lineage>
</organism>
<feature type="domain" description="Transposase MuDR plant" evidence="2">
    <location>
        <begin position="347"/>
        <end position="398"/>
    </location>
</feature>
<evidence type="ECO:0000313" key="3">
    <source>
        <dbReference type="EMBL" id="KAH0873573.1"/>
    </source>
</evidence>
<name>A0ABQ7Z073_BRANA</name>
<protein>
    <recommendedName>
        <fullName evidence="2">Transposase MuDR plant domain-containing protein</fullName>
    </recommendedName>
</protein>
<comment type="caution">
    <text evidence="3">The sequence shown here is derived from an EMBL/GenBank/DDBJ whole genome shotgun (WGS) entry which is preliminary data.</text>
</comment>
<dbReference type="Pfam" id="PF03108">
    <property type="entry name" value="DBD_Tnp_Mut"/>
    <property type="match status" value="1"/>
</dbReference>
<dbReference type="InterPro" id="IPR004332">
    <property type="entry name" value="Transposase_MuDR"/>
</dbReference>
<proteinExistence type="predicted"/>
<dbReference type="Proteomes" id="UP000824890">
    <property type="component" value="Unassembled WGS sequence"/>
</dbReference>
<evidence type="ECO:0000313" key="4">
    <source>
        <dbReference type="Proteomes" id="UP000824890"/>
    </source>
</evidence>
<sequence length="417" mass="45829">MLVPLGNKTPPTTIANTSDLSLILNVRTWLEDLAILVIVGPKGVAEYRFLCRTSFNIGATSYVFDMTATENSRAAYESLVFGDRAAQTERVMNAIFPEEAMLLFHRVSLEMANADSYRANRNRNTTPVREIIELDDDDDEVMMEGTLEDVVQGITERTSVMPEQITQAQAPSVFWDVGMDLLNYPTHGPTVGITCEGVENTMRFWEDVANEGFACPEGLHVNDPPGNQNVGVAEANAATDDHGGGSSAGSTRATLVPTDVGEQVRTNEMVEEQSAIQLGEFACILPKNKEKRAGKALEKAPTEFAEGSKGNIDVGRAKKGGERAEQTSSEGSSTEGELGENGNNVAEGMMFRNREAFKQHMAIYAISMKFQYRSRKSEPGLMVLECCGLNCPWRVYANLRMLMCSKFGKWYHSIHAP</sequence>
<evidence type="ECO:0000259" key="2">
    <source>
        <dbReference type="Pfam" id="PF03108"/>
    </source>
</evidence>
<keyword evidence="4" id="KW-1185">Reference proteome</keyword>
<feature type="compositionally biased region" description="Basic and acidic residues" evidence="1">
    <location>
        <begin position="315"/>
        <end position="325"/>
    </location>
</feature>
<feature type="region of interest" description="Disordered" evidence="1">
    <location>
        <begin position="295"/>
        <end position="341"/>
    </location>
</feature>
<dbReference type="EMBL" id="JAGKQM010000016">
    <property type="protein sequence ID" value="KAH0873573.1"/>
    <property type="molecule type" value="Genomic_DNA"/>
</dbReference>